<feature type="compositionally biased region" description="Basic and acidic residues" evidence="1">
    <location>
        <begin position="250"/>
        <end position="263"/>
    </location>
</feature>
<feature type="compositionally biased region" description="Basic and acidic residues" evidence="1">
    <location>
        <begin position="614"/>
        <end position="627"/>
    </location>
</feature>
<feature type="compositionally biased region" description="Pro residues" evidence="1">
    <location>
        <begin position="418"/>
        <end position="431"/>
    </location>
</feature>
<reference evidence="2" key="2">
    <citation type="submission" date="2021-08" db="EMBL/GenBank/DDBJ databases">
        <authorList>
            <person name="Gostincar C."/>
            <person name="Sun X."/>
            <person name="Song Z."/>
            <person name="Gunde-Cimerman N."/>
        </authorList>
    </citation>
    <scope>NUCLEOTIDE SEQUENCE</scope>
    <source>
        <strain evidence="2">EXF-9911</strain>
    </source>
</reference>
<feature type="compositionally biased region" description="Basic residues" evidence="1">
    <location>
        <begin position="566"/>
        <end position="579"/>
    </location>
</feature>
<evidence type="ECO:0000313" key="2">
    <source>
        <dbReference type="EMBL" id="KAG9692104.1"/>
    </source>
</evidence>
<feature type="compositionally biased region" description="Basic and acidic residues" evidence="1">
    <location>
        <begin position="375"/>
        <end position="384"/>
    </location>
</feature>
<feature type="compositionally biased region" description="Polar residues" evidence="1">
    <location>
        <begin position="402"/>
        <end position="411"/>
    </location>
</feature>
<organism evidence="2 3">
    <name type="scientific">Aureobasidium melanogenum</name>
    <name type="common">Aureobasidium pullulans var. melanogenum</name>
    <dbReference type="NCBI Taxonomy" id="46634"/>
    <lineage>
        <taxon>Eukaryota</taxon>
        <taxon>Fungi</taxon>
        <taxon>Dikarya</taxon>
        <taxon>Ascomycota</taxon>
        <taxon>Pezizomycotina</taxon>
        <taxon>Dothideomycetes</taxon>
        <taxon>Dothideomycetidae</taxon>
        <taxon>Dothideales</taxon>
        <taxon>Saccotheciaceae</taxon>
        <taxon>Aureobasidium</taxon>
    </lineage>
</organism>
<feature type="compositionally biased region" description="Low complexity" evidence="1">
    <location>
        <begin position="757"/>
        <end position="769"/>
    </location>
</feature>
<dbReference type="EMBL" id="JAHFXF010000242">
    <property type="protein sequence ID" value="KAG9692104.1"/>
    <property type="molecule type" value="Genomic_DNA"/>
</dbReference>
<dbReference type="OrthoDB" id="3927810at2759"/>
<feature type="region of interest" description="Disordered" evidence="1">
    <location>
        <begin position="375"/>
        <end position="468"/>
    </location>
</feature>
<dbReference type="Proteomes" id="UP000779574">
    <property type="component" value="Unassembled WGS sequence"/>
</dbReference>
<name>A0A9P8EK71_AURME</name>
<feature type="compositionally biased region" description="Low complexity" evidence="1">
    <location>
        <begin position="387"/>
        <end position="396"/>
    </location>
</feature>
<feature type="compositionally biased region" description="Basic and acidic residues" evidence="1">
    <location>
        <begin position="673"/>
        <end position="684"/>
    </location>
</feature>
<sequence length="912" mass="97911">MNSSATFASGDEWSSQSPFFSKLGNYFDRPDWWEEGAETLKAFFDGDTPLVDTTDQRLEDLLDLLEPSKVCEEPSRSSNAGVNLSGVSENTTDLSAFQQALKHGLRHDEGQSIEPSSNDIQLQTQTVSLSNGSFSNANPVYVESVENRVATAINKDAQGSQSHSEDSALKKPFSISDINTNSDTINTSSPLVTGTTTSTRQTSPQSDSSTRASSILAEPAVSLNPSLEKETIAPSPPEAPKLGSSVRNATADHSKDLAPRITERNNNTALTDLAAPVEDGIASTPFVHIHNRTFNEHSATSEEVTTVSENDPTGLQAVKDEISDENGLPKDDDTVVHDPSAAAALFFPPNPYSEVPFDSSLYAAFTSTASKEELSHENYEHIDDSSADSTLTSLASGDEQMPESQLVNQINGREGYTPSPPPISPLTPPPYFTDTTNANADVIGGVNPEKDDDTIPLATASTLNPPITRLGDVTLKQHAGDDTLQNNRGLDTAHEVVDEPANDNGVDDTKTSSDSLTLVNAKRKQEHPHADEPAQKRRLAPITEDEHQQGTNTETVLTSEEETVKSKSKRPARRGKNKATSRSAQRDSPDQLAPTSPDELADSSASNPFNLNREPQKIGKTKLDRSTISRSRTKKPVNDSAPLRKLIGFQRDTRGGVGRREMAGLLAASPPRKAAEKEKLDVNGRLRSQSQTPAPASTSDPATIAPTTVAAETTETNETSTPAQPKRNRLPGAHPLSAQELRDLGDTPVLESRTRTRTATAEPTPESATQDTAKPVPKRTKSVVSNAEVERLGTVEVKESRTRNSTAESTPVPTPAPTPAKRAKKPVARSVAQISGKPSPFALVSKSKGTPKNKAPATTKKKAAKPEQKKETPVGKQTKTMAKRKREEDAEEVEVGATRASKRVAGVEPEGY</sequence>
<evidence type="ECO:0000313" key="3">
    <source>
        <dbReference type="Proteomes" id="UP000779574"/>
    </source>
</evidence>
<proteinExistence type="predicted"/>
<feature type="compositionally biased region" description="Low complexity" evidence="1">
    <location>
        <begin position="193"/>
        <end position="211"/>
    </location>
</feature>
<evidence type="ECO:0000256" key="1">
    <source>
        <dbReference type="SAM" id="MobiDB-lite"/>
    </source>
</evidence>
<reference evidence="2" key="1">
    <citation type="journal article" date="2021" name="J Fungi (Basel)">
        <title>Virulence traits and population genomics of the black yeast Aureobasidium melanogenum.</title>
        <authorList>
            <person name="Cernosa A."/>
            <person name="Sun X."/>
            <person name="Gostincar C."/>
            <person name="Fang C."/>
            <person name="Gunde-Cimerman N."/>
            <person name="Song Z."/>
        </authorList>
    </citation>
    <scope>NUCLEOTIDE SEQUENCE</scope>
    <source>
        <strain evidence="2">EXF-9911</strain>
    </source>
</reference>
<comment type="caution">
    <text evidence="2">The sequence shown here is derived from an EMBL/GenBank/DDBJ whole genome shotgun (WGS) entry which is preliminary data.</text>
</comment>
<feature type="compositionally biased region" description="Basic and acidic residues" evidence="1">
    <location>
        <begin position="864"/>
        <end position="873"/>
    </location>
</feature>
<gene>
    <name evidence="2" type="ORF">KCU76_g6966</name>
</gene>
<feature type="non-terminal residue" evidence="2">
    <location>
        <position position="912"/>
    </location>
</feature>
<dbReference type="AlphaFoldDB" id="A0A9P8EK71"/>
<feature type="region of interest" description="Disordered" evidence="1">
    <location>
        <begin position="154"/>
        <end position="264"/>
    </location>
</feature>
<protein>
    <submittedName>
        <fullName evidence="2">Uncharacterized protein</fullName>
    </submittedName>
</protein>
<feature type="compositionally biased region" description="Low complexity" evidence="1">
    <location>
        <begin position="701"/>
        <end position="723"/>
    </location>
</feature>
<feature type="compositionally biased region" description="Basic and acidic residues" evidence="1">
    <location>
        <begin position="788"/>
        <end position="802"/>
    </location>
</feature>
<feature type="compositionally biased region" description="Low complexity" evidence="1">
    <location>
        <begin position="848"/>
        <end position="858"/>
    </location>
</feature>
<feature type="compositionally biased region" description="Polar residues" evidence="1">
    <location>
        <begin position="176"/>
        <end position="192"/>
    </location>
</feature>
<accession>A0A9P8EK71</accession>
<feature type="compositionally biased region" description="Basic and acidic residues" evidence="1">
    <location>
        <begin position="651"/>
        <end position="662"/>
    </location>
</feature>
<feature type="region of interest" description="Disordered" evidence="1">
    <location>
        <begin position="521"/>
        <end position="912"/>
    </location>
</feature>
<feature type="compositionally biased region" description="Polar residues" evidence="1">
    <location>
        <begin position="686"/>
        <end position="700"/>
    </location>
</feature>